<evidence type="ECO:0000313" key="5">
    <source>
        <dbReference type="EMBL" id="RNB58380.1"/>
    </source>
</evidence>
<dbReference type="EMBL" id="RHHS01000017">
    <property type="protein sequence ID" value="RNB58380.1"/>
    <property type="molecule type" value="Genomic_DNA"/>
</dbReference>
<dbReference type="GO" id="GO:0008758">
    <property type="term" value="F:UDP-2,3-diacylglucosamine hydrolase activity"/>
    <property type="evidence" value="ECO:0007669"/>
    <property type="project" value="TreeGrafter"/>
</dbReference>
<dbReference type="PANTHER" id="PTHR31302">
    <property type="entry name" value="TRANSMEMBRANE PROTEIN WITH METALLOPHOSPHOESTERASE DOMAIN-RELATED"/>
    <property type="match status" value="1"/>
</dbReference>
<dbReference type="InterPro" id="IPR051158">
    <property type="entry name" value="Metallophosphoesterase_sf"/>
</dbReference>
<evidence type="ECO:0000313" key="6">
    <source>
        <dbReference type="Proteomes" id="UP000268829"/>
    </source>
</evidence>
<dbReference type="PANTHER" id="PTHR31302:SF31">
    <property type="entry name" value="PHOSPHODIESTERASE YAEI"/>
    <property type="match status" value="1"/>
</dbReference>
<dbReference type="GO" id="GO:0016020">
    <property type="term" value="C:membrane"/>
    <property type="evidence" value="ECO:0007669"/>
    <property type="project" value="GOC"/>
</dbReference>
<dbReference type="GO" id="GO:0046872">
    <property type="term" value="F:metal ion binding"/>
    <property type="evidence" value="ECO:0007669"/>
    <property type="project" value="UniProtKB-KW"/>
</dbReference>
<proteinExistence type="predicted"/>
<comment type="caution">
    <text evidence="5">The sequence shown here is derived from an EMBL/GenBank/DDBJ whole genome shotgun (WGS) entry which is preliminary data.</text>
</comment>
<organism evidence="5 6">
    <name type="scientific">Brevibacillus gelatini</name>
    <dbReference type="NCBI Taxonomy" id="1655277"/>
    <lineage>
        <taxon>Bacteria</taxon>
        <taxon>Bacillati</taxon>
        <taxon>Bacillota</taxon>
        <taxon>Bacilli</taxon>
        <taxon>Bacillales</taxon>
        <taxon>Paenibacillaceae</taxon>
        <taxon>Brevibacillus</taxon>
    </lineage>
</organism>
<keyword evidence="6" id="KW-1185">Reference proteome</keyword>
<evidence type="ECO:0000256" key="3">
    <source>
        <dbReference type="SAM" id="MobiDB-lite"/>
    </source>
</evidence>
<feature type="region of interest" description="Disordered" evidence="3">
    <location>
        <begin position="273"/>
        <end position="302"/>
    </location>
</feature>
<sequence length="302" mass="33988">MLWFLLIVAVALLFVKAYRNTFDVHTNYVTIPLWPSQHVDHPQDFEPLTILHLSDLHMENLSIDPLRIVHDFSGQPVDLIAITGDLLDRHKNIPKAVSYIEQLMQLQPALGTFVVFGNHDYVLPPSKLAQLKSELARIGCRVLINEHATLTHKGQPLHIIGVDDYSTRRSQLEKAFQAVPASGARLVLTHDPNLVLHMKDYDYDYLLAGHFHGGQIHWPRPYHLAKMGKLPRLNMVKGLHEMDGRPFYISEGLGQTGLNVRLRSRPEITLHMLGRASQPENAESKAAQPSGLQESAATLALE</sequence>
<protein>
    <submittedName>
        <fullName evidence="5">Metallophosphoesterase</fullName>
    </submittedName>
</protein>
<dbReference type="InterPro" id="IPR004843">
    <property type="entry name" value="Calcineurin-like_PHP"/>
</dbReference>
<dbReference type="GO" id="GO:0009245">
    <property type="term" value="P:lipid A biosynthetic process"/>
    <property type="evidence" value="ECO:0007669"/>
    <property type="project" value="TreeGrafter"/>
</dbReference>
<gene>
    <name evidence="5" type="ORF">EDM57_06520</name>
</gene>
<keyword evidence="2" id="KW-0378">Hydrolase</keyword>
<evidence type="ECO:0000259" key="4">
    <source>
        <dbReference type="Pfam" id="PF00149"/>
    </source>
</evidence>
<dbReference type="Pfam" id="PF00149">
    <property type="entry name" value="Metallophos"/>
    <property type="match status" value="1"/>
</dbReference>
<dbReference type="InterPro" id="IPR029052">
    <property type="entry name" value="Metallo-depent_PP-like"/>
</dbReference>
<name>A0A3M8B4X3_9BACL</name>
<dbReference type="Proteomes" id="UP000268829">
    <property type="component" value="Unassembled WGS sequence"/>
</dbReference>
<dbReference type="AlphaFoldDB" id="A0A3M8B4X3"/>
<keyword evidence="1" id="KW-0479">Metal-binding</keyword>
<reference evidence="5 6" key="1">
    <citation type="submission" date="2018-10" db="EMBL/GenBank/DDBJ databases">
        <title>Phylogenomics of Brevibacillus.</title>
        <authorList>
            <person name="Dunlap C."/>
        </authorList>
    </citation>
    <scope>NUCLEOTIDE SEQUENCE [LARGE SCALE GENOMIC DNA]</scope>
    <source>
        <strain evidence="5 6">DSM 100115</strain>
    </source>
</reference>
<dbReference type="OrthoDB" id="9780884at2"/>
<dbReference type="Gene3D" id="3.60.21.10">
    <property type="match status" value="1"/>
</dbReference>
<feature type="domain" description="Calcineurin-like phosphoesterase" evidence="4">
    <location>
        <begin position="48"/>
        <end position="213"/>
    </location>
</feature>
<accession>A0A3M8B4X3</accession>
<evidence type="ECO:0000256" key="2">
    <source>
        <dbReference type="ARBA" id="ARBA00022801"/>
    </source>
</evidence>
<dbReference type="RefSeq" id="WP_122903958.1">
    <property type="nucleotide sequence ID" value="NZ_RHHS01000017.1"/>
</dbReference>
<evidence type="ECO:0000256" key="1">
    <source>
        <dbReference type="ARBA" id="ARBA00022723"/>
    </source>
</evidence>
<dbReference type="SUPFAM" id="SSF56300">
    <property type="entry name" value="Metallo-dependent phosphatases"/>
    <property type="match status" value="1"/>
</dbReference>